<feature type="compositionally biased region" description="Pro residues" evidence="1">
    <location>
        <begin position="211"/>
        <end position="223"/>
    </location>
</feature>
<feature type="region of interest" description="Disordered" evidence="1">
    <location>
        <begin position="189"/>
        <end position="250"/>
    </location>
</feature>
<organism evidence="3">
    <name type="scientific">Pseudoalteromonas sp. SD03</name>
    <dbReference type="NCBI Taxonomy" id="3231719"/>
    <lineage>
        <taxon>Bacteria</taxon>
        <taxon>Pseudomonadati</taxon>
        <taxon>Pseudomonadota</taxon>
        <taxon>Gammaproteobacteria</taxon>
        <taxon>Alteromonadales</taxon>
        <taxon>Pseudoalteromonadaceae</taxon>
        <taxon>Pseudoalteromonas</taxon>
    </lineage>
</organism>
<keyword evidence="2" id="KW-0812">Transmembrane</keyword>
<evidence type="ECO:0000256" key="2">
    <source>
        <dbReference type="SAM" id="Phobius"/>
    </source>
</evidence>
<protein>
    <recommendedName>
        <fullName evidence="4">SMODS and SLOG-associating 2TM effector domain-containing protein</fullName>
    </recommendedName>
</protein>
<accession>A0AB39ASN8</accession>
<keyword evidence="2" id="KW-1133">Transmembrane helix</keyword>
<evidence type="ECO:0008006" key="4">
    <source>
        <dbReference type="Google" id="ProtNLM"/>
    </source>
</evidence>
<name>A0AB39ASN8_9GAMM</name>
<reference evidence="3" key="1">
    <citation type="submission" date="2024-07" db="EMBL/GenBank/DDBJ databases">
        <authorList>
            <person name="Jiang Y."/>
            <person name="Qin Q."/>
        </authorList>
    </citation>
    <scope>NUCLEOTIDE SEQUENCE</scope>
    <source>
        <strain evidence="3">SD03</strain>
    </source>
</reference>
<evidence type="ECO:0000313" key="3">
    <source>
        <dbReference type="EMBL" id="XDH88302.1"/>
    </source>
</evidence>
<dbReference type="EMBL" id="CP162514">
    <property type="protein sequence ID" value="XDH88302.1"/>
    <property type="molecule type" value="Genomic_DNA"/>
</dbReference>
<feature type="transmembrane region" description="Helical" evidence="2">
    <location>
        <begin position="20"/>
        <end position="42"/>
    </location>
</feature>
<feature type="transmembrane region" description="Helical" evidence="2">
    <location>
        <begin position="54"/>
        <end position="75"/>
    </location>
</feature>
<dbReference type="RefSeq" id="WP_028834332.1">
    <property type="nucleotide sequence ID" value="NZ_CP162514.1"/>
</dbReference>
<proteinExistence type="predicted"/>
<feature type="compositionally biased region" description="Polar residues" evidence="1">
    <location>
        <begin position="194"/>
        <end position="205"/>
    </location>
</feature>
<gene>
    <name evidence="3" type="ORF">ABZP26_03715</name>
</gene>
<feature type="transmembrane region" description="Helical" evidence="2">
    <location>
        <begin position="146"/>
        <end position="166"/>
    </location>
</feature>
<keyword evidence="2" id="KW-0472">Membrane</keyword>
<evidence type="ECO:0000256" key="1">
    <source>
        <dbReference type="SAM" id="MobiDB-lite"/>
    </source>
</evidence>
<dbReference type="AlphaFoldDB" id="A0AB39ASN8"/>
<feature type="compositionally biased region" description="Polar residues" evidence="1">
    <location>
        <begin position="236"/>
        <end position="250"/>
    </location>
</feature>
<sequence>MNRDVFQKQYDFELEQRNGIASATNTPIVALTILGGALAAVITGFRYSNEPATYLFLLFVLLAIGSMLISVYKLVRTFLGYSYQKIPLAKQLRKHLEDLKNWHNTNGSCVDKAIIDFDEYFDEKLSEAAEHNSANNIKRGNYLHDATLFVVVAFVFLFCASPFYIYERVTTVDKVYQVNLIDNISQKKEENMADNDSGNSNQGQQAAPSAAPLPTPSAAPKPIGPQNVIFKGNTDGGKTSASDSGSKGEK</sequence>